<dbReference type="InterPro" id="IPR011993">
    <property type="entry name" value="PH-like_dom_sf"/>
</dbReference>
<dbReference type="AlphaFoldDB" id="A0ABD2PQW4"/>
<dbReference type="PANTHER" id="PTHR21538">
    <property type="entry name" value="ANILLIN/RHOTEKIN RTKN"/>
    <property type="match status" value="1"/>
</dbReference>
<feature type="domain" description="PH" evidence="1">
    <location>
        <begin position="1"/>
        <end position="158"/>
    </location>
</feature>
<evidence type="ECO:0000313" key="3">
    <source>
        <dbReference type="Proteomes" id="UP001626550"/>
    </source>
</evidence>
<feature type="non-terminal residue" evidence="2">
    <location>
        <position position="1"/>
    </location>
</feature>
<dbReference type="SUPFAM" id="SSF50729">
    <property type="entry name" value="PH domain-like"/>
    <property type="match status" value="1"/>
</dbReference>
<accession>A0ABD2PQW4</accession>
<evidence type="ECO:0000313" key="2">
    <source>
        <dbReference type="EMBL" id="KAL3309887.1"/>
    </source>
</evidence>
<dbReference type="PANTHER" id="PTHR21538:SF23">
    <property type="entry name" value="ANILLIN"/>
    <property type="match status" value="1"/>
</dbReference>
<protein>
    <recommendedName>
        <fullName evidence="1">PH domain-containing protein</fullName>
    </recommendedName>
</protein>
<evidence type="ECO:0000259" key="1">
    <source>
        <dbReference type="PROSITE" id="PS50003"/>
    </source>
</evidence>
<dbReference type="Gene3D" id="2.30.29.30">
    <property type="entry name" value="Pleckstrin-homology domain (PH domain)/Phosphotyrosine-binding domain (PTB)"/>
    <property type="match status" value="1"/>
</dbReference>
<dbReference type="InterPro" id="IPR051364">
    <property type="entry name" value="Cytokinesis/Rho-signaling"/>
</dbReference>
<reference evidence="2 3" key="1">
    <citation type="submission" date="2024-11" db="EMBL/GenBank/DDBJ databases">
        <title>Adaptive evolution of stress response genes in parasites aligns with host niche diversity.</title>
        <authorList>
            <person name="Hahn C."/>
            <person name="Resl P."/>
        </authorList>
    </citation>
    <scope>NUCLEOTIDE SEQUENCE [LARGE SCALE GENOMIC DNA]</scope>
    <source>
        <strain evidence="2">EGGRZ-B1_66</strain>
        <tissue evidence="2">Body</tissue>
    </source>
</reference>
<gene>
    <name evidence="2" type="ORF">Ciccas_011558</name>
</gene>
<sequence>LKKGFLTLFQQTGTYGSWQRYWCILCADKMKFYQAPLEEYMLSLPQTEPMSPNAMMNRLSAQVRPVAIIDFRQISNPWAVISPRVICARLNAIYMRSIRPASKEVFSPQRRSQTISENDSLIFRASPDFSWFEQKHLICADSRDDMQEWIELINNCLENMRQWMPQHYELLTRYDAMLEFPNAVPFEVANRLLQNSS</sequence>
<name>A0ABD2PQW4_9PLAT</name>
<dbReference type="Proteomes" id="UP001626550">
    <property type="component" value="Unassembled WGS sequence"/>
</dbReference>
<dbReference type="SMART" id="SM00233">
    <property type="entry name" value="PH"/>
    <property type="match status" value="1"/>
</dbReference>
<keyword evidence="3" id="KW-1185">Reference proteome</keyword>
<dbReference type="PROSITE" id="PS50003">
    <property type="entry name" value="PH_DOMAIN"/>
    <property type="match status" value="1"/>
</dbReference>
<comment type="caution">
    <text evidence="2">The sequence shown here is derived from an EMBL/GenBank/DDBJ whole genome shotgun (WGS) entry which is preliminary data.</text>
</comment>
<organism evidence="2 3">
    <name type="scientific">Cichlidogyrus casuarinus</name>
    <dbReference type="NCBI Taxonomy" id="1844966"/>
    <lineage>
        <taxon>Eukaryota</taxon>
        <taxon>Metazoa</taxon>
        <taxon>Spiralia</taxon>
        <taxon>Lophotrochozoa</taxon>
        <taxon>Platyhelminthes</taxon>
        <taxon>Monogenea</taxon>
        <taxon>Monopisthocotylea</taxon>
        <taxon>Dactylogyridea</taxon>
        <taxon>Ancyrocephalidae</taxon>
        <taxon>Cichlidogyrus</taxon>
    </lineage>
</organism>
<proteinExistence type="predicted"/>
<dbReference type="InterPro" id="IPR001849">
    <property type="entry name" value="PH_domain"/>
</dbReference>
<dbReference type="EMBL" id="JBJKFK010003460">
    <property type="protein sequence ID" value="KAL3309887.1"/>
    <property type="molecule type" value="Genomic_DNA"/>
</dbReference>